<dbReference type="OrthoDB" id="55117at2759"/>
<name>A0A9K3Q6V9_9STRA</name>
<dbReference type="EMBL" id="JAGRRH010000004">
    <property type="protein sequence ID" value="KAG7370559.1"/>
    <property type="molecule type" value="Genomic_DNA"/>
</dbReference>
<dbReference type="Proteomes" id="UP000693970">
    <property type="component" value="Unassembled WGS sequence"/>
</dbReference>
<reference evidence="2" key="2">
    <citation type="submission" date="2021-04" db="EMBL/GenBank/DDBJ databases">
        <authorList>
            <person name="Podell S."/>
        </authorList>
    </citation>
    <scope>NUCLEOTIDE SEQUENCE</scope>
    <source>
        <strain evidence="2">Hildebrandi</strain>
    </source>
</reference>
<gene>
    <name evidence="2" type="ORF">IV203_019129</name>
</gene>
<feature type="compositionally biased region" description="Acidic residues" evidence="1">
    <location>
        <begin position="87"/>
        <end position="96"/>
    </location>
</feature>
<proteinExistence type="predicted"/>
<dbReference type="AlphaFoldDB" id="A0A9K3Q6V9"/>
<reference evidence="2" key="1">
    <citation type="journal article" date="2021" name="Sci. Rep.">
        <title>Diploid genomic architecture of Nitzschia inconspicua, an elite biomass production diatom.</title>
        <authorList>
            <person name="Oliver A."/>
            <person name="Podell S."/>
            <person name="Pinowska A."/>
            <person name="Traller J.C."/>
            <person name="Smith S.R."/>
            <person name="McClure R."/>
            <person name="Beliaev A."/>
            <person name="Bohutskyi P."/>
            <person name="Hill E.A."/>
            <person name="Rabines A."/>
            <person name="Zheng H."/>
            <person name="Allen L.Z."/>
            <person name="Kuo A."/>
            <person name="Grigoriev I.V."/>
            <person name="Allen A.E."/>
            <person name="Hazlebeck D."/>
            <person name="Allen E.E."/>
        </authorList>
    </citation>
    <scope>NUCLEOTIDE SEQUENCE</scope>
    <source>
        <strain evidence="2">Hildebrandi</strain>
    </source>
</reference>
<protein>
    <submittedName>
        <fullName evidence="2">Uncharacterized protein</fullName>
    </submittedName>
</protein>
<comment type="caution">
    <text evidence="2">The sequence shown here is derived from an EMBL/GenBank/DDBJ whole genome shotgun (WGS) entry which is preliminary data.</text>
</comment>
<feature type="compositionally biased region" description="Polar residues" evidence="1">
    <location>
        <begin position="40"/>
        <end position="63"/>
    </location>
</feature>
<sequence length="317" mass="35195">MGGKATTNTTISKSLKLSIAKELFASSRMSRAASKGNVPKMTTHNSSFDNDATSRKTTTQLYPSSSRASLSAALHRSAKLSKKPEDDSFEGGDDYESILSDPASHRSTASHSCLQSRRSCLKKDGDMSTRRSVNCSASADQLSFQVRLPGNRKPVARTRSITFDESVRVRRVTSISELSKGRSNELWFNTEEYDVIKRKTFNLIRAVQNGDTAGVNYCTRGLEKYFDAQKVQHIRAAAWESVLSAQEGQRRNGSYDDLQLSQAYSAVSSQSMEEAYKRGQLDHESIERYLHKTKKILRTQSLPSAAMIADASRKSHS</sequence>
<evidence type="ECO:0000256" key="1">
    <source>
        <dbReference type="SAM" id="MobiDB-lite"/>
    </source>
</evidence>
<organism evidence="2 3">
    <name type="scientific">Nitzschia inconspicua</name>
    <dbReference type="NCBI Taxonomy" id="303405"/>
    <lineage>
        <taxon>Eukaryota</taxon>
        <taxon>Sar</taxon>
        <taxon>Stramenopiles</taxon>
        <taxon>Ochrophyta</taxon>
        <taxon>Bacillariophyta</taxon>
        <taxon>Bacillariophyceae</taxon>
        <taxon>Bacillariophycidae</taxon>
        <taxon>Bacillariales</taxon>
        <taxon>Bacillariaceae</taxon>
        <taxon>Nitzschia</taxon>
    </lineage>
</organism>
<feature type="compositionally biased region" description="Low complexity" evidence="1">
    <location>
        <begin position="64"/>
        <end position="75"/>
    </location>
</feature>
<feature type="region of interest" description="Disordered" evidence="1">
    <location>
        <begin position="28"/>
        <end position="115"/>
    </location>
</feature>
<evidence type="ECO:0000313" key="3">
    <source>
        <dbReference type="Proteomes" id="UP000693970"/>
    </source>
</evidence>
<keyword evidence="3" id="KW-1185">Reference proteome</keyword>
<feature type="compositionally biased region" description="Polar residues" evidence="1">
    <location>
        <begin position="105"/>
        <end position="115"/>
    </location>
</feature>
<accession>A0A9K3Q6V9</accession>
<evidence type="ECO:0000313" key="2">
    <source>
        <dbReference type="EMBL" id="KAG7370559.1"/>
    </source>
</evidence>